<dbReference type="RefSeq" id="WP_250875569.1">
    <property type="nucleotide sequence ID" value="NZ_JALXFV010000008.1"/>
</dbReference>
<keyword evidence="2" id="KW-1185">Reference proteome</keyword>
<protein>
    <submittedName>
        <fullName evidence="1">Uncharacterized protein</fullName>
    </submittedName>
</protein>
<name>A0ABD6B0X1_9EURY</name>
<dbReference type="EMBL" id="JBHUDC010000008">
    <property type="protein sequence ID" value="MFD1515662.1"/>
    <property type="molecule type" value="Genomic_DNA"/>
</dbReference>
<sequence length="208" mass="22536">MPQTSSGETVYAAPDAADTYVQSDANTFSLSTQGSPSEWTQFLEKRQVQAKARIDEFCGRDFEDHASDTVTLDGGARGKRILYLPSPVRSVSEVRIDGEALAASTYRAKPSGQLIRLGTDGSEARWPAGYGNIAIDLDWGYQTPPADIAEAEQKLVAHTVANLAQLREGQVVQQDDVDLKVNLPSAMTAEVRGILRAHRDSGRTMGLL</sequence>
<organism evidence="1 2">
    <name type="scientific">Halomarina rubra</name>
    <dbReference type="NCBI Taxonomy" id="2071873"/>
    <lineage>
        <taxon>Archaea</taxon>
        <taxon>Methanobacteriati</taxon>
        <taxon>Methanobacteriota</taxon>
        <taxon>Stenosarchaea group</taxon>
        <taxon>Halobacteria</taxon>
        <taxon>Halobacteriales</taxon>
        <taxon>Natronomonadaceae</taxon>
        <taxon>Halomarina</taxon>
    </lineage>
</organism>
<comment type="caution">
    <text evidence="1">The sequence shown here is derived from an EMBL/GenBank/DDBJ whole genome shotgun (WGS) entry which is preliminary data.</text>
</comment>
<gene>
    <name evidence="1" type="ORF">ACFSBT_20480</name>
</gene>
<accession>A0ABD6B0X1</accession>
<evidence type="ECO:0000313" key="1">
    <source>
        <dbReference type="EMBL" id="MFD1515662.1"/>
    </source>
</evidence>
<dbReference type="Proteomes" id="UP001597187">
    <property type="component" value="Unassembled WGS sequence"/>
</dbReference>
<dbReference type="AlphaFoldDB" id="A0ABD6B0X1"/>
<evidence type="ECO:0000313" key="2">
    <source>
        <dbReference type="Proteomes" id="UP001597187"/>
    </source>
</evidence>
<reference evidence="1 2" key="1">
    <citation type="journal article" date="2019" name="Int. J. Syst. Evol. Microbiol.">
        <title>The Global Catalogue of Microorganisms (GCM) 10K type strain sequencing project: providing services to taxonomists for standard genome sequencing and annotation.</title>
        <authorList>
            <consortium name="The Broad Institute Genomics Platform"/>
            <consortium name="The Broad Institute Genome Sequencing Center for Infectious Disease"/>
            <person name="Wu L."/>
            <person name="Ma J."/>
        </authorList>
    </citation>
    <scope>NUCLEOTIDE SEQUENCE [LARGE SCALE GENOMIC DNA]</scope>
    <source>
        <strain evidence="1 2">CGMCC 1.12563</strain>
    </source>
</reference>
<proteinExistence type="predicted"/>